<sequence length="191" mass="21927">MNGMQFIIELLDKLAWPLVFVFCVLMLQKPIARLIPLARKLKFKDFEVEFGQELKAVSKHAQGAFPELKQNKKAILIASVDNLPSSSILEAWREVDDAAENLIVAKLDNVDLESSTRYKLIEETLISQHLVDTKKAKLFNELRQLRNKVAHAKDYQVGKLEAVQYIELCFVLVDHFNQLLNQESRAHNNVK</sequence>
<dbReference type="InterPro" id="IPR041519">
    <property type="entry name" value="HEPN_RiboL-PSP"/>
</dbReference>
<keyword evidence="1" id="KW-0812">Transmembrane</keyword>
<reference evidence="3 4" key="1">
    <citation type="submission" date="2017-03" db="EMBL/GenBank/DDBJ databases">
        <title>Genome sequencing of Shewanella japonica KCTC 22435.</title>
        <authorList>
            <person name="Kim K.M."/>
        </authorList>
    </citation>
    <scope>NUCLEOTIDE SEQUENCE [LARGE SCALE GENOMIC DNA]</scope>
    <source>
        <strain evidence="3 4">KCTC 22435</strain>
    </source>
</reference>
<feature type="domain" description="RiboL-PSP-HEPN" evidence="2">
    <location>
        <begin position="62"/>
        <end position="181"/>
    </location>
</feature>
<evidence type="ECO:0000313" key="3">
    <source>
        <dbReference type="EMBL" id="ARD22374.1"/>
    </source>
</evidence>
<feature type="transmembrane region" description="Helical" evidence="1">
    <location>
        <begin position="14"/>
        <end position="32"/>
    </location>
</feature>
<keyword evidence="4" id="KW-1185">Reference proteome</keyword>
<evidence type="ECO:0000313" key="4">
    <source>
        <dbReference type="Proteomes" id="UP000191820"/>
    </source>
</evidence>
<keyword evidence="1" id="KW-1133">Transmembrane helix</keyword>
<dbReference type="Pfam" id="PF18735">
    <property type="entry name" value="HEPN_RiboL-PSP"/>
    <property type="match status" value="1"/>
</dbReference>
<evidence type="ECO:0000256" key="1">
    <source>
        <dbReference type="SAM" id="Phobius"/>
    </source>
</evidence>
<protein>
    <recommendedName>
        <fullName evidence="2">RiboL-PSP-HEPN domain-containing protein</fullName>
    </recommendedName>
</protein>
<gene>
    <name evidence="3" type="ORF">SJ2017_2076</name>
</gene>
<dbReference type="Proteomes" id="UP000191820">
    <property type="component" value="Chromosome"/>
</dbReference>
<dbReference type="EMBL" id="CP020472">
    <property type="protein sequence ID" value="ARD22374.1"/>
    <property type="molecule type" value="Genomic_DNA"/>
</dbReference>
<accession>A0ABN4YH75</accession>
<organism evidence="3 4">
    <name type="scientific">Shewanella japonica</name>
    <dbReference type="NCBI Taxonomy" id="93973"/>
    <lineage>
        <taxon>Bacteria</taxon>
        <taxon>Pseudomonadati</taxon>
        <taxon>Pseudomonadota</taxon>
        <taxon>Gammaproteobacteria</taxon>
        <taxon>Alteromonadales</taxon>
        <taxon>Shewanellaceae</taxon>
        <taxon>Shewanella</taxon>
    </lineage>
</organism>
<proteinExistence type="predicted"/>
<name>A0ABN4YH75_9GAMM</name>
<evidence type="ECO:0000259" key="2">
    <source>
        <dbReference type="Pfam" id="PF18735"/>
    </source>
</evidence>
<keyword evidence="1" id="KW-0472">Membrane</keyword>